<feature type="region of interest" description="Disordered" evidence="1">
    <location>
        <begin position="163"/>
        <end position="187"/>
    </location>
</feature>
<evidence type="ECO:0000256" key="1">
    <source>
        <dbReference type="SAM" id="MobiDB-lite"/>
    </source>
</evidence>
<gene>
    <name evidence="2" type="ORF">EJ08DRAFT_587448</name>
</gene>
<dbReference type="PANTHER" id="PTHR37542">
    <property type="entry name" value="HELO DOMAIN-CONTAINING PROTEIN-RELATED"/>
    <property type="match status" value="1"/>
</dbReference>
<dbReference type="InterPro" id="IPR011009">
    <property type="entry name" value="Kinase-like_dom_sf"/>
</dbReference>
<feature type="compositionally biased region" description="Polar residues" evidence="1">
    <location>
        <begin position="203"/>
        <end position="219"/>
    </location>
</feature>
<dbReference type="Proteomes" id="UP000800235">
    <property type="component" value="Unassembled WGS sequence"/>
</dbReference>
<dbReference type="EMBL" id="MU007032">
    <property type="protein sequence ID" value="KAF2431427.1"/>
    <property type="molecule type" value="Genomic_DNA"/>
</dbReference>
<evidence type="ECO:0008006" key="4">
    <source>
        <dbReference type="Google" id="ProtNLM"/>
    </source>
</evidence>
<feature type="region of interest" description="Disordered" evidence="1">
    <location>
        <begin position="970"/>
        <end position="997"/>
    </location>
</feature>
<accession>A0A9P4NTJ2</accession>
<reference evidence="2" key="1">
    <citation type="journal article" date="2020" name="Stud. Mycol.">
        <title>101 Dothideomycetes genomes: a test case for predicting lifestyles and emergence of pathogens.</title>
        <authorList>
            <person name="Haridas S."/>
            <person name="Albert R."/>
            <person name="Binder M."/>
            <person name="Bloem J."/>
            <person name="Labutti K."/>
            <person name="Salamov A."/>
            <person name="Andreopoulos B."/>
            <person name="Baker S."/>
            <person name="Barry K."/>
            <person name="Bills G."/>
            <person name="Bluhm B."/>
            <person name="Cannon C."/>
            <person name="Castanera R."/>
            <person name="Culley D."/>
            <person name="Daum C."/>
            <person name="Ezra D."/>
            <person name="Gonzalez J."/>
            <person name="Henrissat B."/>
            <person name="Kuo A."/>
            <person name="Liang C."/>
            <person name="Lipzen A."/>
            <person name="Lutzoni F."/>
            <person name="Magnuson J."/>
            <person name="Mondo S."/>
            <person name="Nolan M."/>
            <person name="Ohm R."/>
            <person name="Pangilinan J."/>
            <person name="Park H.-J."/>
            <person name="Ramirez L."/>
            <person name="Alfaro M."/>
            <person name="Sun H."/>
            <person name="Tritt A."/>
            <person name="Yoshinaga Y."/>
            <person name="Zwiers L.-H."/>
            <person name="Turgeon B."/>
            <person name="Goodwin S."/>
            <person name="Spatafora J."/>
            <person name="Crous P."/>
            <person name="Grigoriev I."/>
        </authorList>
    </citation>
    <scope>NUCLEOTIDE SEQUENCE</scope>
    <source>
        <strain evidence="2">CBS 130266</strain>
    </source>
</reference>
<name>A0A9P4NTJ2_9PEZI</name>
<dbReference type="PANTHER" id="PTHR37542:SF2">
    <property type="entry name" value="PROTEIN KINASE DOMAIN-CONTAINING PROTEIN"/>
    <property type="match status" value="1"/>
</dbReference>
<dbReference type="InterPro" id="IPR038305">
    <property type="entry name" value="HeLo_sf"/>
</dbReference>
<keyword evidence="3" id="KW-1185">Reference proteome</keyword>
<feature type="region of interest" description="Disordered" evidence="1">
    <location>
        <begin position="1027"/>
        <end position="1083"/>
    </location>
</feature>
<feature type="region of interest" description="Disordered" evidence="1">
    <location>
        <begin position="203"/>
        <end position="242"/>
    </location>
</feature>
<proteinExistence type="predicted"/>
<evidence type="ECO:0000313" key="3">
    <source>
        <dbReference type="Proteomes" id="UP000800235"/>
    </source>
</evidence>
<dbReference type="Gene3D" id="1.10.510.10">
    <property type="entry name" value="Transferase(Phosphotransferase) domain 1"/>
    <property type="match status" value="1"/>
</dbReference>
<sequence>MEAFGLQAPGGRRRVARYGNTKRSGDITSGEQETMPELVALHMEFKIQRERLSAWGNEWKDDRAGGDSSSDESSAQANLAGALTDVLANIKNILDEADQIQSSNTVDFVGSGMNLPGEKLKRRESGGERRWVSTDRSRYEQLAEELKGSIDLLYEISKNRKELRDGNYPSSGKHKSETARQPNLPPVSKSFFLDRDYSISQETLVNPTRSSTAKTTSSLELPPRLDPSALELPEEEPPPYDSIGATPSIRVIARLRQAAPPSASFHEENSTVTLPVLIEYAPFDPTYLSTGVSVPTNRLDAFMNFYARSSSLVDFSAYGTLSCLGYFEDPTQARFGLVYELPQRLLESLSSDSRKIDLRPCSLLKVLQSASKSLNSANRALPPGPPLEDRFRLALNLMQAFNKLHSEERLLHKDVNSSNVMFFTRTAPSTGQAAKHEYDIRTPYMSSFDLFSEYSIEALSAAPDRNLYRHPEDPRIFQGVCQYCNSGSCKCSKYRFDIYGLGLLLLEIGLWIPLSDLFKPKYSLEDFKRRIETIWVKRLSSRCGSIYMNVVRDCLQQSSRNITENELRGHYDKCIRRLQKCCLLDEDDSAIEAALTAATTTNISGAPTTVTPEDTFVVSHMTPQQASAVGQTIMFQPSLASNNPFLALNVAPSTTSSFFSNPFSRFSSSRTSLPYSIKESGEDSLFKSNSLSISGEPGTLQARSDLDNISVSSTSSKYQRAAKTIQRAWRGRCCNTGSFQEYKRKITLLQKQWRSRQLICNSKFSTSSNNVPALTPNIIAAPEIHARTVTDQTQNQVQHIPSKPKLRLHTVKLSADLLDQWHEVMLPRLERLVERALKDSPETVSIDLIGVGETALSAKPTIFITCCSTSRIRSVINRKFSYDNDTFDLRIRRGRVRRSKATRASQRAPAHRSMMNEEYGDEGAPLNPFHQERPLCGASIGAYVGDKHLPPVSFGGVIRVDGEHYGMTVHHLLDSPSDDDSEDEAAGGAERSSARRSDGFDSWLAGIAEHPTLQRVPTDSVFALEISDDEEDLELSSVEDESEYIEEDEYDTSEEESEGESVETGVSQRTEGDLKGIQPGGGSNILVTQPALDDVDEDFFPNEEDKDDDHLDSHKLGHIHASSGIRRWNRNGTKHEIDWALLQLDENRIQPYNLVQGGRKHLTKPNIASRLSARLLEPVCRGVVYQPEDDEYPIKIARSNELSNLRVHCFGRTSGLQGGIISEAMSAVRIYRRRSFSRSWHVVGNFGVGGDSGAWVIDNEQGRVCGHVLAWCERNAVAYICPMEVLLEDIKKTLGAKSVSLPGGESDEEDVILGYAPGQSTARLLNEKSACAEDMELPDIARLDFGDRERLGLGSGAGGGGGLMRSSRMGPVRIAGTYPRFIGTETRQIA</sequence>
<feature type="compositionally biased region" description="Acidic residues" evidence="1">
    <location>
        <begin position="1027"/>
        <end position="1061"/>
    </location>
</feature>
<feature type="compositionally biased region" description="Acidic residues" evidence="1">
    <location>
        <begin position="976"/>
        <end position="985"/>
    </location>
</feature>
<dbReference type="SUPFAM" id="SSF56112">
    <property type="entry name" value="Protein kinase-like (PK-like)"/>
    <property type="match status" value="1"/>
</dbReference>
<protein>
    <recommendedName>
        <fullName evidence="4">Protein kinase domain-containing protein</fullName>
    </recommendedName>
</protein>
<evidence type="ECO:0000313" key="2">
    <source>
        <dbReference type="EMBL" id="KAF2431427.1"/>
    </source>
</evidence>
<dbReference type="OrthoDB" id="5418235at2759"/>
<comment type="caution">
    <text evidence="2">The sequence shown here is derived from an EMBL/GenBank/DDBJ whole genome shotgun (WGS) entry which is preliminary data.</text>
</comment>
<organism evidence="2 3">
    <name type="scientific">Tothia fuscella</name>
    <dbReference type="NCBI Taxonomy" id="1048955"/>
    <lineage>
        <taxon>Eukaryota</taxon>
        <taxon>Fungi</taxon>
        <taxon>Dikarya</taxon>
        <taxon>Ascomycota</taxon>
        <taxon>Pezizomycotina</taxon>
        <taxon>Dothideomycetes</taxon>
        <taxon>Pleosporomycetidae</taxon>
        <taxon>Venturiales</taxon>
        <taxon>Cylindrosympodiaceae</taxon>
        <taxon>Tothia</taxon>
    </lineage>
</organism>
<dbReference type="Gene3D" id="1.20.120.1020">
    <property type="entry name" value="Prion-inhibition and propagation, HeLo domain"/>
    <property type="match status" value="1"/>
</dbReference>